<gene>
    <name evidence="1" type="ORF">NTEN_LOCUS7367</name>
</gene>
<sequence>MIFCYEIPENDSFKILNPYAQTFGVRQLNVRIFLISRTHPRSWFHDRDFEEVILSKCVQEMFFLEHRSNFRLLDDYNTSIYIVSMEAVDFSLKPDIGPIGRTLNPGMLCLIGLRSLGRVRCHIRSSNDLLTAQKGLTNAPDYKWLSFSRHLGTGTTIGGTGRDRLGTVHRTAK</sequence>
<dbReference type="EMBL" id="CADCXU010011149">
    <property type="protein sequence ID" value="CAB0001580.1"/>
    <property type="molecule type" value="Genomic_DNA"/>
</dbReference>
<dbReference type="AlphaFoldDB" id="A0A6H5GF32"/>
<accession>A0A6H5GF32</accession>
<dbReference type="Proteomes" id="UP000479000">
    <property type="component" value="Unassembled WGS sequence"/>
</dbReference>
<evidence type="ECO:0000313" key="2">
    <source>
        <dbReference type="Proteomes" id="UP000479000"/>
    </source>
</evidence>
<organism evidence="1 2">
    <name type="scientific">Nesidiocoris tenuis</name>
    <dbReference type="NCBI Taxonomy" id="355587"/>
    <lineage>
        <taxon>Eukaryota</taxon>
        <taxon>Metazoa</taxon>
        <taxon>Ecdysozoa</taxon>
        <taxon>Arthropoda</taxon>
        <taxon>Hexapoda</taxon>
        <taxon>Insecta</taxon>
        <taxon>Pterygota</taxon>
        <taxon>Neoptera</taxon>
        <taxon>Paraneoptera</taxon>
        <taxon>Hemiptera</taxon>
        <taxon>Heteroptera</taxon>
        <taxon>Panheteroptera</taxon>
        <taxon>Cimicomorpha</taxon>
        <taxon>Miridae</taxon>
        <taxon>Dicyphina</taxon>
        <taxon>Nesidiocoris</taxon>
    </lineage>
</organism>
<evidence type="ECO:0000313" key="1">
    <source>
        <dbReference type="EMBL" id="CAB0001580.1"/>
    </source>
</evidence>
<name>A0A6H5GF32_9HEMI</name>
<protein>
    <submittedName>
        <fullName evidence="1">Uncharacterized protein</fullName>
    </submittedName>
</protein>
<proteinExistence type="predicted"/>
<reference evidence="1 2" key="1">
    <citation type="submission" date="2020-02" db="EMBL/GenBank/DDBJ databases">
        <authorList>
            <person name="Ferguson B K."/>
        </authorList>
    </citation>
    <scope>NUCLEOTIDE SEQUENCE [LARGE SCALE GENOMIC DNA]</scope>
</reference>
<keyword evidence="2" id="KW-1185">Reference proteome</keyword>